<keyword evidence="4" id="KW-1185">Reference proteome</keyword>
<evidence type="ECO:0000313" key="4">
    <source>
        <dbReference type="Proteomes" id="UP000095300"/>
    </source>
</evidence>
<name>A0A1I8PD88_STOCA</name>
<evidence type="ECO:0000313" key="3">
    <source>
        <dbReference type="EnsemblMetazoa" id="SCAU006973-PB"/>
    </source>
</evidence>
<feature type="compositionally biased region" description="Polar residues" evidence="1">
    <location>
        <begin position="408"/>
        <end position="418"/>
    </location>
</feature>
<reference evidence="3" key="1">
    <citation type="submission" date="2020-05" db="UniProtKB">
        <authorList>
            <consortium name="EnsemblMetazoa"/>
        </authorList>
    </citation>
    <scope>IDENTIFICATION</scope>
    <source>
        <strain evidence="3">USDA</strain>
    </source>
</reference>
<dbReference type="VEuPathDB" id="VectorBase:SCAU006973"/>
<organism evidence="3 4">
    <name type="scientific">Stomoxys calcitrans</name>
    <name type="common">Stable fly</name>
    <name type="synonym">Conops calcitrans</name>
    <dbReference type="NCBI Taxonomy" id="35570"/>
    <lineage>
        <taxon>Eukaryota</taxon>
        <taxon>Metazoa</taxon>
        <taxon>Ecdysozoa</taxon>
        <taxon>Arthropoda</taxon>
        <taxon>Hexapoda</taxon>
        <taxon>Insecta</taxon>
        <taxon>Pterygota</taxon>
        <taxon>Neoptera</taxon>
        <taxon>Endopterygota</taxon>
        <taxon>Diptera</taxon>
        <taxon>Brachycera</taxon>
        <taxon>Muscomorpha</taxon>
        <taxon>Muscoidea</taxon>
        <taxon>Muscidae</taxon>
        <taxon>Stomoxys</taxon>
    </lineage>
</organism>
<evidence type="ECO:0000259" key="2">
    <source>
        <dbReference type="Pfam" id="PF15866"/>
    </source>
</evidence>
<dbReference type="InterPro" id="IPR031732">
    <property type="entry name" value="DUF4729"/>
</dbReference>
<proteinExistence type="predicted"/>
<accession>A0A1I8PD88</accession>
<feature type="region of interest" description="Disordered" evidence="1">
    <location>
        <begin position="407"/>
        <end position="426"/>
    </location>
</feature>
<dbReference type="STRING" id="35570.A0A1I8PD88"/>
<feature type="domain" description="DUF4729" evidence="2">
    <location>
        <begin position="512"/>
        <end position="691"/>
    </location>
</feature>
<dbReference type="Pfam" id="PF15866">
    <property type="entry name" value="DUF4729"/>
    <property type="match status" value="1"/>
</dbReference>
<gene>
    <name evidence="3" type="primary">106084629</name>
</gene>
<evidence type="ECO:0000256" key="1">
    <source>
        <dbReference type="SAM" id="MobiDB-lite"/>
    </source>
</evidence>
<protein>
    <recommendedName>
        <fullName evidence="2">DUF4729 domain-containing protein</fullName>
    </recommendedName>
</protein>
<dbReference type="EnsemblMetazoa" id="SCAU006973-RB">
    <property type="protein sequence ID" value="SCAU006973-PB"/>
    <property type="gene ID" value="SCAU006973"/>
</dbReference>
<dbReference type="Proteomes" id="UP000095300">
    <property type="component" value="Unassembled WGS sequence"/>
</dbReference>
<sequence>MKCEVCKTQIAAIEKAFEGFMCPDEHLQCLHCNFKNYDKCGQCGAPTDVIHINKKKPKVDQMATTADLYANSNFEAIEDENESSLMISDESSNQMQLTIDHSKMNQTVPKEAELKAEVIGNQKAPIDFSMRHLGKLLIKPEAKLLVGDKQTAASKACEFEDANELQEDRSKYFESPNIQQPDLQAPTGDKQITPAPAPKPLELEIINESQNDVLKFLMSQIVDLFNHRNSSHLAGTSPVLTVTSQQPNNVTQTQEERLVYLMGKILDLFNRQNLNYHKEVVVENSYDFYAPPAWYQLPQNHCELQWNLHEQQPNNMPSPSIGVSTESKPCLKLQHAEASLQQANPTYVVMQATGYAQLNAAETLPTKDKFDEPSLDNKMQTILKTLRENPEQQTPRETEKFCKKFFRPQNQHSPQSLQQDKDDEQQEINTLDSSLFTMNTARACYQAAEDFELPIWLQNTQYEPQYEGREPPAPQFAYGPLTKQLLSPKEKSKQLAKPVAAQRLSISREPLHCPISVCQSMVFISDLNKHFVMNHDHLSKERMAPFQCKNFFIDPHLRGQLKGGGNRCHMLYFLTDKITDLGSHEYKDYLPVLIMTAPLTMADMGLVSHEESKTKQEEEFLLIWVTGITSKNLCLSVTLTLWSRSGQTPNCHLLYSGDMYPIRNSQKALDVWKSGHMLMLSSAQVEQLTNGGKDMMNVQLEVH</sequence>
<dbReference type="AlphaFoldDB" id="A0A1I8PD88"/>